<dbReference type="GO" id="GO:0033353">
    <property type="term" value="P:S-adenosylmethionine cycle"/>
    <property type="evidence" value="ECO:0007669"/>
    <property type="project" value="TreeGrafter"/>
</dbReference>
<keyword evidence="4 5" id="KW-0520">NAD</keyword>
<dbReference type="EMBL" id="NDWU01000002">
    <property type="protein sequence ID" value="PUA34255.1"/>
    <property type="molecule type" value="Genomic_DNA"/>
</dbReference>
<dbReference type="EC" id="3.13.2.1" evidence="5"/>
<dbReference type="GO" id="GO:0005829">
    <property type="term" value="C:cytosol"/>
    <property type="evidence" value="ECO:0007669"/>
    <property type="project" value="TreeGrafter"/>
</dbReference>
<evidence type="ECO:0000313" key="11">
    <source>
        <dbReference type="EMBL" id="PUA34255.1"/>
    </source>
</evidence>
<keyword evidence="5" id="KW-0963">Cytoplasm</keyword>
<comment type="similarity">
    <text evidence="1 5 8">Belongs to the adenosylhomocysteinase family.</text>
</comment>
<keyword evidence="2 5" id="KW-0554">One-carbon metabolism</keyword>
<feature type="binding site" evidence="5 7">
    <location>
        <position position="359"/>
    </location>
    <ligand>
        <name>NAD(+)</name>
        <dbReference type="ChEBI" id="CHEBI:57540"/>
    </ligand>
</feature>
<dbReference type="SUPFAM" id="SSF51735">
    <property type="entry name" value="NAD(P)-binding Rossmann-fold domains"/>
    <property type="match status" value="1"/>
</dbReference>
<protein>
    <recommendedName>
        <fullName evidence="5">Adenosylhomocysteinase</fullName>
        <ecNumber evidence="5">3.13.2.1</ecNumber>
    </recommendedName>
    <alternativeName>
        <fullName evidence="5">S-adenosyl-L-homocysteine hydrolase</fullName>
        <shortName evidence="5">AdoHcyase</shortName>
    </alternativeName>
</protein>
<feature type="coiled-coil region" evidence="9">
    <location>
        <begin position="405"/>
        <end position="432"/>
    </location>
</feature>
<evidence type="ECO:0000259" key="10">
    <source>
        <dbReference type="SMART" id="SM00997"/>
    </source>
</evidence>
<dbReference type="UniPathway" id="UPA00314">
    <property type="reaction ID" value="UER00076"/>
</dbReference>
<dbReference type="SMART" id="SM00996">
    <property type="entry name" value="AdoHcyase"/>
    <property type="match status" value="1"/>
</dbReference>
<dbReference type="InterPro" id="IPR000043">
    <property type="entry name" value="Adenosylhomocysteinase-like"/>
</dbReference>
<feature type="binding site" evidence="5 6">
    <location>
        <position position="199"/>
    </location>
    <ligand>
        <name>substrate</name>
    </ligand>
</feature>
<feature type="binding site" evidence="5 6">
    <location>
        <position position="169"/>
    </location>
    <ligand>
        <name>substrate</name>
    </ligand>
</feature>
<gene>
    <name evidence="5" type="primary">ahcY</name>
    <name evidence="11" type="ORF">B9J98_01320</name>
</gene>
<comment type="pathway">
    <text evidence="5">Amino-acid biosynthesis; L-homocysteine biosynthesis; L-homocysteine from S-adenosyl-L-homocysteine: step 1/1.</text>
</comment>
<evidence type="ECO:0000256" key="9">
    <source>
        <dbReference type="SAM" id="Coils"/>
    </source>
</evidence>
<comment type="caution">
    <text evidence="11">The sequence shown here is derived from an EMBL/GenBank/DDBJ whole genome shotgun (WGS) entry which is preliminary data.</text>
</comment>
<reference evidence="11 12" key="1">
    <citation type="submission" date="2017-04" db="EMBL/GenBank/DDBJ databases">
        <title>Draft Aigarchaeota genome from a New Zealand hot spring.</title>
        <authorList>
            <person name="Reysenbach A.-L."/>
            <person name="Donaho J.A."/>
            <person name="Gerhart J."/>
            <person name="Kelley J.F."/>
            <person name="Kouba K."/>
            <person name="Podar M."/>
            <person name="Stott M."/>
        </authorList>
    </citation>
    <scope>NUCLEOTIDE SEQUENCE [LARGE SCALE GENOMIC DNA]</scope>
    <source>
        <strain evidence="11">NZ13_MG1</strain>
    </source>
</reference>
<comment type="catalytic activity">
    <reaction evidence="5">
        <text>S-adenosyl-L-homocysteine + H2O = L-homocysteine + adenosine</text>
        <dbReference type="Rhea" id="RHEA:21708"/>
        <dbReference type="ChEBI" id="CHEBI:15377"/>
        <dbReference type="ChEBI" id="CHEBI:16335"/>
        <dbReference type="ChEBI" id="CHEBI:57856"/>
        <dbReference type="ChEBI" id="CHEBI:58199"/>
        <dbReference type="EC" id="3.13.2.1"/>
    </reaction>
</comment>
<evidence type="ECO:0000256" key="2">
    <source>
        <dbReference type="ARBA" id="ARBA00022563"/>
    </source>
</evidence>
<evidence type="ECO:0000313" key="12">
    <source>
        <dbReference type="Proteomes" id="UP000244066"/>
    </source>
</evidence>
<dbReference type="PANTHER" id="PTHR23420">
    <property type="entry name" value="ADENOSYLHOMOCYSTEINASE"/>
    <property type="match status" value="1"/>
</dbReference>
<feature type="binding site" evidence="5 7">
    <location>
        <position position="256"/>
    </location>
    <ligand>
        <name>NAD(+)</name>
        <dbReference type="ChEBI" id="CHEBI:57540"/>
    </ligand>
</feature>
<feature type="binding site" evidence="5 7">
    <location>
        <begin position="170"/>
        <end position="172"/>
    </location>
    <ligand>
        <name>NAD(+)</name>
        <dbReference type="ChEBI" id="CHEBI:57540"/>
    </ligand>
</feature>
<dbReference type="InterPro" id="IPR036291">
    <property type="entry name" value="NAD(P)-bd_dom_sf"/>
</dbReference>
<feature type="binding site" evidence="5 6">
    <location>
        <position position="54"/>
    </location>
    <ligand>
        <name>substrate</name>
    </ligand>
</feature>
<dbReference type="AlphaFoldDB" id="A0A2R7Y9Q4"/>
<dbReference type="CDD" id="cd00401">
    <property type="entry name" value="SAHH"/>
    <property type="match status" value="1"/>
</dbReference>
<organism evidence="11 12">
    <name type="scientific">Candidatus Terraquivivens tikiterensis</name>
    <dbReference type="NCBI Taxonomy" id="1980982"/>
    <lineage>
        <taxon>Archaea</taxon>
        <taxon>Nitrososphaerota</taxon>
        <taxon>Candidatus Wolframiiraptoraceae</taxon>
        <taxon>Candidatus Terraquivivens</taxon>
    </lineage>
</organism>
<dbReference type="InterPro" id="IPR020082">
    <property type="entry name" value="S-Ado-L-homoCys_hydrolase_CS"/>
</dbReference>
<dbReference type="Proteomes" id="UP000244066">
    <property type="component" value="Unassembled WGS sequence"/>
</dbReference>
<comment type="cofactor">
    <cofactor evidence="5 7">
        <name>NAD(+)</name>
        <dbReference type="ChEBI" id="CHEBI:57540"/>
    </cofactor>
    <text evidence="5 7">Binds 1 NAD(+) per subunit.</text>
</comment>
<dbReference type="InterPro" id="IPR042172">
    <property type="entry name" value="Adenosylhomocyst_ase-like_sf"/>
</dbReference>
<name>A0A2R7Y9Q4_9ARCH</name>
<evidence type="ECO:0000256" key="8">
    <source>
        <dbReference type="RuleBase" id="RU004166"/>
    </source>
</evidence>
<dbReference type="GO" id="GO:0004013">
    <property type="term" value="F:adenosylhomocysteinase activity"/>
    <property type="evidence" value="ECO:0007669"/>
    <property type="project" value="UniProtKB-UniRule"/>
</dbReference>
<feature type="binding site" evidence="7">
    <location>
        <begin position="235"/>
        <end position="240"/>
    </location>
    <ligand>
        <name>NAD(+)</name>
        <dbReference type="ChEBI" id="CHEBI:57540"/>
    </ligand>
</feature>
<dbReference type="SUPFAM" id="SSF52283">
    <property type="entry name" value="Formate/glycerate dehydrogenase catalytic domain-like"/>
    <property type="match status" value="1"/>
</dbReference>
<evidence type="ECO:0000256" key="6">
    <source>
        <dbReference type="PIRSR" id="PIRSR001109-1"/>
    </source>
</evidence>
<feature type="binding site" evidence="5 6">
    <location>
        <position position="203"/>
    </location>
    <ligand>
        <name>substrate</name>
    </ligand>
</feature>
<evidence type="ECO:0000256" key="3">
    <source>
        <dbReference type="ARBA" id="ARBA00022801"/>
    </source>
</evidence>
<dbReference type="Gene3D" id="3.40.50.720">
    <property type="entry name" value="NAD(P)-binding Rossmann-like Domain"/>
    <property type="match status" value="1"/>
</dbReference>
<dbReference type="PIRSF" id="PIRSF001109">
    <property type="entry name" value="Ad_hcy_hydrolase"/>
    <property type="match status" value="1"/>
</dbReference>
<feature type="binding site" evidence="7">
    <location>
        <position position="366"/>
    </location>
    <ligand>
        <name>NAD(+)</name>
        <dbReference type="ChEBI" id="CHEBI:57540"/>
    </ligand>
</feature>
<comment type="function">
    <text evidence="5">May play a key role in the regulation of the intracellular concentration of adenosylhomocysteine.</text>
</comment>
<dbReference type="Gene3D" id="3.40.50.1480">
    <property type="entry name" value="Adenosylhomocysteinase-like"/>
    <property type="match status" value="1"/>
</dbReference>
<evidence type="ECO:0000256" key="1">
    <source>
        <dbReference type="ARBA" id="ARBA00007122"/>
    </source>
</evidence>
<dbReference type="NCBIfam" id="TIGR00936">
    <property type="entry name" value="ahcY"/>
    <property type="match status" value="1"/>
</dbReference>
<keyword evidence="9" id="KW-0175">Coiled coil</keyword>
<sequence length="437" mass="48238">MREFWIKDPSYASEGRKKLDWAEGQMKVLMKIRERFQKDKPLKNQRISACLHITKETGVLVKTLLEGGAQVNLCPSNPLSTQDEVAAALVKEGVKVYGFRGLTSKEYYECIGYALLHGPTITMDDGADLVSTLHKLAYDIRGVDVDYVKGVLGGAGEDIIKGVVGGTEETTTGVVRLRALEKKGMLRYPIIAVNDAKSKNLFDNPVGTGQSALDGIMRATNVLFAGKDVVVVGFGQVGSGIAERARGLGARVTVVEVDPIKALKAVMYGFNVSTLSRAAEYGDIFITATGNINVIRGEHFEKMKDGAILANAGHMDVEISKRELEMLAKEKVEVSKLMTLFRMTDGRRIYLLGDGRLVNLVCAEGHPSEVMDLSFSLQALCVEFIVKNKEKLERRVMEVPEEIDKEVARLKLDTMNITIDELTEEQKRYLTEWQVGT</sequence>
<dbReference type="InterPro" id="IPR015878">
    <property type="entry name" value="Ado_hCys_hydrolase_NAD-bd"/>
</dbReference>
<dbReference type="SMART" id="SM00997">
    <property type="entry name" value="AdoHcyase_NAD"/>
    <property type="match status" value="1"/>
</dbReference>
<dbReference type="PROSITE" id="PS00738">
    <property type="entry name" value="ADOHCYASE_1"/>
    <property type="match status" value="1"/>
</dbReference>
<dbReference type="HAMAP" id="MF_00563">
    <property type="entry name" value="AdoHcyase"/>
    <property type="match status" value="1"/>
</dbReference>
<accession>A0A2R7Y9Q4</accession>
<dbReference type="NCBIfam" id="NF004005">
    <property type="entry name" value="PRK05476.2-3"/>
    <property type="match status" value="1"/>
</dbReference>
<comment type="subcellular location">
    <subcellularLocation>
        <location evidence="5">Cytoplasm</location>
    </subcellularLocation>
</comment>
<evidence type="ECO:0000256" key="4">
    <source>
        <dbReference type="ARBA" id="ARBA00023027"/>
    </source>
</evidence>
<feature type="binding site" evidence="5">
    <location>
        <position position="291"/>
    </location>
    <ligand>
        <name>NAD(+)</name>
        <dbReference type="ChEBI" id="CHEBI:57540"/>
    </ligand>
</feature>
<feature type="binding site" evidence="5 7">
    <location>
        <begin position="312"/>
        <end position="314"/>
    </location>
    <ligand>
        <name>NAD(+)</name>
        <dbReference type="ChEBI" id="CHEBI:57540"/>
    </ligand>
</feature>
<dbReference type="GO" id="GO:0006730">
    <property type="term" value="P:one-carbon metabolic process"/>
    <property type="evidence" value="ECO:0007669"/>
    <property type="project" value="UniProtKB-UniRule"/>
</dbReference>
<dbReference type="Pfam" id="PF00670">
    <property type="entry name" value="AdoHcyase_NAD"/>
    <property type="match status" value="1"/>
</dbReference>
<dbReference type="Pfam" id="PF05221">
    <property type="entry name" value="AdoHcyase"/>
    <property type="match status" value="1"/>
</dbReference>
<feature type="binding site" evidence="5">
    <location>
        <position position="204"/>
    </location>
    <ligand>
        <name>NAD(+)</name>
        <dbReference type="ChEBI" id="CHEBI:57540"/>
    </ligand>
</feature>
<feature type="binding site" evidence="5">
    <location>
        <begin position="233"/>
        <end position="238"/>
    </location>
    <ligand>
        <name>NAD(+)</name>
        <dbReference type="ChEBI" id="CHEBI:57540"/>
    </ligand>
</feature>
<dbReference type="FunFam" id="3.40.50.720:FF:000004">
    <property type="entry name" value="Adenosylhomocysteinase"/>
    <property type="match status" value="1"/>
</dbReference>
<feature type="binding site" evidence="5 6">
    <location>
        <position position="125"/>
    </location>
    <ligand>
        <name>substrate</name>
    </ligand>
</feature>
<dbReference type="GO" id="GO:0071269">
    <property type="term" value="P:L-homocysteine biosynthetic process"/>
    <property type="evidence" value="ECO:0007669"/>
    <property type="project" value="UniProtKB-UniRule"/>
</dbReference>
<dbReference type="PANTHER" id="PTHR23420:SF0">
    <property type="entry name" value="ADENOSYLHOMOCYSTEINASE"/>
    <property type="match status" value="1"/>
</dbReference>
<proteinExistence type="inferred from homology"/>
<evidence type="ECO:0000256" key="5">
    <source>
        <dbReference type="HAMAP-Rule" id="MF_00563"/>
    </source>
</evidence>
<keyword evidence="3 5" id="KW-0378">Hydrolase</keyword>
<evidence type="ECO:0000256" key="7">
    <source>
        <dbReference type="PIRSR" id="PIRSR001109-2"/>
    </source>
</evidence>
<feature type="domain" description="S-adenosyl-L-homocysteine hydrolase NAD binding" evidence="10">
    <location>
        <begin position="204"/>
        <end position="365"/>
    </location>
</feature>